<evidence type="ECO:0000313" key="5">
    <source>
        <dbReference type="RefSeq" id="XP_005109736.1"/>
    </source>
</evidence>
<evidence type="ECO:0000256" key="2">
    <source>
        <dbReference type="SAM" id="Phobius"/>
    </source>
</evidence>
<proteinExistence type="predicted"/>
<keyword evidence="2" id="KW-1133">Transmembrane helix</keyword>
<name>A0ABM0K6B1_APLCA</name>
<feature type="transmembrane region" description="Helical" evidence="2">
    <location>
        <begin position="188"/>
        <end position="206"/>
    </location>
</feature>
<gene>
    <name evidence="5" type="primary">LOC101848554</name>
</gene>
<evidence type="ECO:0000256" key="1">
    <source>
        <dbReference type="SAM" id="MobiDB-lite"/>
    </source>
</evidence>
<feature type="region of interest" description="Disordered" evidence="1">
    <location>
        <begin position="82"/>
        <end position="134"/>
    </location>
</feature>
<organism evidence="4 5">
    <name type="scientific">Aplysia californica</name>
    <name type="common">California sea hare</name>
    <dbReference type="NCBI Taxonomy" id="6500"/>
    <lineage>
        <taxon>Eukaryota</taxon>
        <taxon>Metazoa</taxon>
        <taxon>Spiralia</taxon>
        <taxon>Lophotrochozoa</taxon>
        <taxon>Mollusca</taxon>
        <taxon>Gastropoda</taxon>
        <taxon>Heterobranchia</taxon>
        <taxon>Euthyneura</taxon>
        <taxon>Tectipleura</taxon>
        <taxon>Aplysiida</taxon>
        <taxon>Aplysioidea</taxon>
        <taxon>Aplysiidae</taxon>
        <taxon>Aplysia</taxon>
    </lineage>
</organism>
<keyword evidence="3" id="KW-0732">Signal</keyword>
<evidence type="ECO:0000256" key="3">
    <source>
        <dbReference type="SAM" id="SignalP"/>
    </source>
</evidence>
<accession>A0ABM0K6B1</accession>
<keyword evidence="4" id="KW-1185">Reference proteome</keyword>
<reference evidence="5" key="1">
    <citation type="submission" date="2025-08" db="UniProtKB">
        <authorList>
            <consortium name="RefSeq"/>
        </authorList>
    </citation>
    <scope>IDENTIFICATION</scope>
</reference>
<evidence type="ECO:0000313" key="4">
    <source>
        <dbReference type="Proteomes" id="UP000694888"/>
    </source>
</evidence>
<sequence>MAFNYCAFKTILVVVCLQQLSLNPVNTQFEMPIEMPIEVPVEVPNIPVEVPNIPVDLPDVPVDLPDIPIDWPKLPVDLPDIPADVPKIPEGEPKIPAESPNVDSKVDSDDDDHAHPPHPPHTHGSHGHGDEHTSDVCQQAKNSFLNRAPKGACDAVKTTAFSSTMKQAGCTDSDIADMRQATCGASTAVVSCLLLLALSALAKWLLR</sequence>
<feature type="compositionally biased region" description="Basic and acidic residues" evidence="1">
    <location>
        <begin position="104"/>
        <end position="115"/>
    </location>
</feature>
<feature type="compositionally biased region" description="Basic residues" evidence="1">
    <location>
        <begin position="116"/>
        <end position="126"/>
    </location>
</feature>
<protein>
    <submittedName>
        <fullName evidence="5">Uncharacterized protein LOC101848554</fullName>
    </submittedName>
</protein>
<keyword evidence="2" id="KW-0472">Membrane</keyword>
<keyword evidence="2" id="KW-0812">Transmembrane</keyword>
<dbReference type="GeneID" id="101848554"/>
<feature type="signal peptide" evidence="3">
    <location>
        <begin position="1"/>
        <end position="27"/>
    </location>
</feature>
<feature type="chain" id="PRO_5047477312" evidence="3">
    <location>
        <begin position="28"/>
        <end position="207"/>
    </location>
</feature>
<dbReference type="Proteomes" id="UP000694888">
    <property type="component" value="Unplaced"/>
</dbReference>
<dbReference type="RefSeq" id="XP_005109736.1">
    <property type="nucleotide sequence ID" value="XM_005109679.2"/>
</dbReference>